<dbReference type="PANTHER" id="PTHR11145:SF8">
    <property type="entry name" value="RE57120P"/>
    <property type="match status" value="1"/>
</dbReference>
<dbReference type="Pfam" id="PF02214">
    <property type="entry name" value="BTB_2"/>
    <property type="match status" value="1"/>
</dbReference>
<dbReference type="InterPro" id="IPR000210">
    <property type="entry name" value="BTB/POZ_dom"/>
</dbReference>
<protein>
    <recommendedName>
        <fullName evidence="2">BTB domain-containing protein</fullName>
    </recommendedName>
</protein>
<gene>
    <name evidence="3" type="ORF">FRACYDRAFT_238795</name>
</gene>
<dbReference type="InterPro" id="IPR011333">
    <property type="entry name" value="SKP1/BTB/POZ_sf"/>
</dbReference>
<feature type="domain" description="BTB" evidence="2">
    <location>
        <begin position="12"/>
        <end position="110"/>
    </location>
</feature>
<dbReference type="EMBL" id="KV784358">
    <property type="protein sequence ID" value="OEU16206.1"/>
    <property type="molecule type" value="Genomic_DNA"/>
</dbReference>
<dbReference type="KEGG" id="fcy:FRACYDRAFT_238795"/>
<dbReference type="Proteomes" id="UP000095751">
    <property type="component" value="Unassembled WGS sequence"/>
</dbReference>
<feature type="compositionally biased region" description="Basic residues" evidence="1">
    <location>
        <begin position="328"/>
        <end position="350"/>
    </location>
</feature>
<dbReference type="SMART" id="SM00225">
    <property type="entry name" value="BTB"/>
    <property type="match status" value="1"/>
</dbReference>
<name>A0A1E7FDK7_9STRA</name>
<sequence>MKSTTTTSKKESMVRLNVGGQRYDVPKSLFDLYPSSMLSRLVSKEWGHDDDNIIFIDRNGYRFQYVLDFMRDQEVNLPMTESIEATKRELEYYGLEGVRGEEETSSPSLSPSPAPSITLGTPAEAGNILAAMIANKKGELESLDKTIKECTKMQEKCETHKNIVKLAHSLFEYSLAFCDRGKNEEFTINIREEDERRSCSSIFDGRYSDEEYDNDAENLLREKLTSYGLELVYYTVTRYYSCDDPSQFILKFIKSPVPVKDIGTKSTNFDQRNEREGSGGGGSALPTHLNDSLSTSRYEERGVGGGDRDRDHYRDRDRDRGGDDRSSSRRRKTRSRSPPPRRKRRRRIQW</sequence>
<reference evidence="3 4" key="1">
    <citation type="submission" date="2016-09" db="EMBL/GenBank/DDBJ databases">
        <title>Extensive genetic diversity and differential bi-allelic expression allows diatom success in the polar Southern Ocean.</title>
        <authorList>
            <consortium name="DOE Joint Genome Institute"/>
            <person name="Mock T."/>
            <person name="Otillar R.P."/>
            <person name="Strauss J."/>
            <person name="Dupont C."/>
            <person name="Frickenhaus S."/>
            <person name="Maumus F."/>
            <person name="Mcmullan M."/>
            <person name="Sanges R."/>
            <person name="Schmutz J."/>
            <person name="Toseland A."/>
            <person name="Valas R."/>
            <person name="Veluchamy A."/>
            <person name="Ward B.J."/>
            <person name="Allen A."/>
            <person name="Barry K."/>
            <person name="Falciatore A."/>
            <person name="Ferrante M."/>
            <person name="Fortunato A.E."/>
            <person name="Gloeckner G."/>
            <person name="Gruber A."/>
            <person name="Hipkin R."/>
            <person name="Janech M."/>
            <person name="Kroth P."/>
            <person name="Leese F."/>
            <person name="Lindquist E."/>
            <person name="Lyon B.R."/>
            <person name="Martin J."/>
            <person name="Mayer C."/>
            <person name="Parker M."/>
            <person name="Quesneville H."/>
            <person name="Raymond J."/>
            <person name="Uhlig C."/>
            <person name="Valentin K.U."/>
            <person name="Worden A.Z."/>
            <person name="Armbrust E.V."/>
            <person name="Bowler C."/>
            <person name="Green B."/>
            <person name="Moulton V."/>
            <person name="Van Oosterhout C."/>
            <person name="Grigoriev I."/>
        </authorList>
    </citation>
    <scope>NUCLEOTIDE SEQUENCE [LARGE SCALE GENOMIC DNA]</scope>
    <source>
        <strain evidence="3 4">CCMP1102</strain>
    </source>
</reference>
<dbReference type="AlphaFoldDB" id="A0A1E7FDK7"/>
<dbReference type="InParanoid" id="A0A1E7FDK7"/>
<evidence type="ECO:0000256" key="1">
    <source>
        <dbReference type="SAM" id="MobiDB-lite"/>
    </source>
</evidence>
<dbReference type="GO" id="GO:0051260">
    <property type="term" value="P:protein homooligomerization"/>
    <property type="evidence" value="ECO:0007669"/>
    <property type="project" value="InterPro"/>
</dbReference>
<evidence type="ECO:0000259" key="2">
    <source>
        <dbReference type="SMART" id="SM00225"/>
    </source>
</evidence>
<evidence type="ECO:0000313" key="4">
    <source>
        <dbReference type="Proteomes" id="UP000095751"/>
    </source>
</evidence>
<dbReference type="PANTHER" id="PTHR11145">
    <property type="entry name" value="BTB/POZ DOMAIN-CONTAINING ADAPTER FOR CUL3-MEDIATED RHOA DEGRADATION PROTEIN FAMILY MEMBER"/>
    <property type="match status" value="1"/>
</dbReference>
<dbReference type="InterPro" id="IPR045068">
    <property type="entry name" value="BACURD1-3"/>
</dbReference>
<feature type="region of interest" description="Disordered" evidence="1">
    <location>
        <begin position="264"/>
        <end position="350"/>
    </location>
</feature>
<dbReference type="CDD" id="cd18316">
    <property type="entry name" value="BTB_POZ_KCTD-like"/>
    <property type="match status" value="1"/>
</dbReference>
<proteinExistence type="predicted"/>
<keyword evidence="4" id="KW-1185">Reference proteome</keyword>
<dbReference type="Gene3D" id="3.30.710.10">
    <property type="entry name" value="Potassium Channel Kv1.1, Chain A"/>
    <property type="match status" value="1"/>
</dbReference>
<evidence type="ECO:0000313" key="3">
    <source>
        <dbReference type="EMBL" id="OEU16206.1"/>
    </source>
</evidence>
<dbReference type="InterPro" id="IPR003131">
    <property type="entry name" value="T1-type_BTB"/>
</dbReference>
<dbReference type="OrthoDB" id="2414723at2759"/>
<accession>A0A1E7FDK7</accession>
<feature type="compositionally biased region" description="Basic and acidic residues" evidence="1">
    <location>
        <begin position="297"/>
        <end position="327"/>
    </location>
</feature>
<feature type="region of interest" description="Disordered" evidence="1">
    <location>
        <begin position="98"/>
        <end position="121"/>
    </location>
</feature>
<dbReference type="SUPFAM" id="SSF54695">
    <property type="entry name" value="POZ domain"/>
    <property type="match status" value="1"/>
</dbReference>
<organism evidence="3 4">
    <name type="scientific">Fragilariopsis cylindrus CCMP1102</name>
    <dbReference type="NCBI Taxonomy" id="635003"/>
    <lineage>
        <taxon>Eukaryota</taxon>
        <taxon>Sar</taxon>
        <taxon>Stramenopiles</taxon>
        <taxon>Ochrophyta</taxon>
        <taxon>Bacillariophyta</taxon>
        <taxon>Bacillariophyceae</taxon>
        <taxon>Bacillariophycidae</taxon>
        <taxon>Bacillariales</taxon>
        <taxon>Bacillariaceae</taxon>
        <taxon>Fragilariopsis</taxon>
    </lineage>
</organism>